<dbReference type="EMBL" id="JAEHOE010000019">
    <property type="protein sequence ID" value="KAG2496432.1"/>
    <property type="molecule type" value="Genomic_DNA"/>
</dbReference>
<feature type="compositionally biased region" description="Basic and acidic residues" evidence="1">
    <location>
        <begin position="295"/>
        <end position="314"/>
    </location>
</feature>
<feature type="compositionally biased region" description="Polar residues" evidence="1">
    <location>
        <begin position="80"/>
        <end position="90"/>
    </location>
</feature>
<proteinExistence type="predicted"/>
<name>A0A835Y7F2_9CHLO</name>
<feature type="compositionally biased region" description="Low complexity" evidence="1">
    <location>
        <begin position="152"/>
        <end position="170"/>
    </location>
</feature>
<dbReference type="AlphaFoldDB" id="A0A835Y7F2"/>
<protein>
    <recommendedName>
        <fullName evidence="4">Testis-expressed sequence 9 protein</fullName>
    </recommendedName>
</protein>
<dbReference type="PANTHER" id="PTHR23313:SF0">
    <property type="entry name" value="TESTIS-EXPRESSED PROTEIN 9"/>
    <property type="match status" value="1"/>
</dbReference>
<evidence type="ECO:0000313" key="3">
    <source>
        <dbReference type="Proteomes" id="UP000612055"/>
    </source>
</evidence>
<evidence type="ECO:0000313" key="2">
    <source>
        <dbReference type="EMBL" id="KAG2496432.1"/>
    </source>
</evidence>
<feature type="region of interest" description="Disordered" evidence="1">
    <location>
        <begin position="152"/>
        <end position="207"/>
    </location>
</feature>
<reference evidence="2" key="1">
    <citation type="journal article" date="2020" name="bioRxiv">
        <title>Comparative genomics of Chlamydomonas.</title>
        <authorList>
            <person name="Craig R.J."/>
            <person name="Hasan A.R."/>
            <person name="Ness R.W."/>
            <person name="Keightley P.D."/>
        </authorList>
    </citation>
    <scope>NUCLEOTIDE SEQUENCE</scope>
    <source>
        <strain evidence="2">CCAP 11/70</strain>
    </source>
</reference>
<dbReference type="Proteomes" id="UP000612055">
    <property type="component" value="Unassembled WGS sequence"/>
</dbReference>
<evidence type="ECO:0000256" key="1">
    <source>
        <dbReference type="SAM" id="MobiDB-lite"/>
    </source>
</evidence>
<feature type="compositionally biased region" description="Basic and acidic residues" evidence="1">
    <location>
        <begin position="325"/>
        <end position="344"/>
    </location>
</feature>
<comment type="caution">
    <text evidence="2">The sequence shown here is derived from an EMBL/GenBank/DDBJ whole genome shotgun (WGS) entry which is preliminary data.</text>
</comment>
<keyword evidence="3" id="KW-1185">Reference proteome</keyword>
<sequence>MAGFGYGAASHLAGGISFGHEDAVLQRSADTDDDNLDDLVASNIRDVLQQAGEAGPGSSPGGALDHGYGAAPSRLGPPGRSTSARVGSASGTRYDTIEGLHHDAAYDTSYDDVLAASVAGTIGTVATSVAPSAAGPSGRTLSGSGAVARPVRRAAPGAAAPSTTTAPGSSIRPPPTSTIAGRRASGDTGGPGVSRRASEAAGVSQSLAGNATASVSSLGGLTTASGATGVTAGGVSALLDVPGQPEASLRLHKARLRALEDDLGRANRSLADREKQLTEALRELKELRGQSANWTREKKALEGQLERERKRAADAETAARSTETQVRELSKADSRAERDRKAAEAEVRARDVRLQRALEEVERYKQLLSEVRAQERDAKGGAAADAGRLLAENRKLERQRAELIAAFKKQLKLIEVLKRQKVHLEAARALQFSEEEFLKTLEMGAA</sequence>
<accession>A0A835Y7F2</accession>
<dbReference type="OrthoDB" id="269872at2759"/>
<feature type="region of interest" description="Disordered" evidence="1">
    <location>
        <begin position="295"/>
        <end position="344"/>
    </location>
</feature>
<feature type="region of interest" description="Disordered" evidence="1">
    <location>
        <begin position="47"/>
        <end position="90"/>
    </location>
</feature>
<dbReference type="PANTHER" id="PTHR23313">
    <property type="entry name" value="TSEC1-RELATED"/>
    <property type="match status" value="1"/>
</dbReference>
<evidence type="ECO:0008006" key="4">
    <source>
        <dbReference type="Google" id="ProtNLM"/>
    </source>
</evidence>
<organism evidence="2 3">
    <name type="scientific">Edaphochlamys debaryana</name>
    <dbReference type="NCBI Taxonomy" id="47281"/>
    <lineage>
        <taxon>Eukaryota</taxon>
        <taxon>Viridiplantae</taxon>
        <taxon>Chlorophyta</taxon>
        <taxon>core chlorophytes</taxon>
        <taxon>Chlorophyceae</taxon>
        <taxon>CS clade</taxon>
        <taxon>Chlamydomonadales</taxon>
        <taxon>Chlamydomonadales incertae sedis</taxon>
        <taxon>Edaphochlamys</taxon>
    </lineage>
</organism>
<gene>
    <name evidence="2" type="ORF">HYH03_005656</name>
</gene>